<feature type="compositionally biased region" description="Basic and acidic residues" evidence="1">
    <location>
        <begin position="535"/>
        <end position="545"/>
    </location>
</feature>
<dbReference type="SUPFAM" id="SSF51338">
    <property type="entry name" value="Composite domain of metallo-dependent hydrolases"/>
    <property type="match status" value="1"/>
</dbReference>
<evidence type="ECO:0000256" key="2">
    <source>
        <dbReference type="SAM" id="Phobius"/>
    </source>
</evidence>
<dbReference type="InterPro" id="IPR006680">
    <property type="entry name" value="Amidohydro-rel"/>
</dbReference>
<organism evidence="4 5">
    <name type="scientific">Paecilomyces lecythidis</name>
    <dbReference type="NCBI Taxonomy" id="3004212"/>
    <lineage>
        <taxon>Eukaryota</taxon>
        <taxon>Fungi</taxon>
        <taxon>Dikarya</taxon>
        <taxon>Ascomycota</taxon>
        <taxon>Pezizomycotina</taxon>
        <taxon>Eurotiomycetes</taxon>
        <taxon>Eurotiomycetidae</taxon>
        <taxon>Eurotiales</taxon>
        <taxon>Thermoascaceae</taxon>
        <taxon>Paecilomyces</taxon>
    </lineage>
</organism>
<evidence type="ECO:0000256" key="1">
    <source>
        <dbReference type="SAM" id="MobiDB-lite"/>
    </source>
</evidence>
<dbReference type="PANTHER" id="PTHR43668">
    <property type="entry name" value="ALLANTOINASE"/>
    <property type="match status" value="1"/>
</dbReference>
<proteinExistence type="predicted"/>
<gene>
    <name evidence="4" type="ORF">Plec18167_002247</name>
</gene>
<dbReference type="EMBL" id="JAVDPF010000004">
    <property type="protein sequence ID" value="KAL1884655.1"/>
    <property type="molecule type" value="Genomic_DNA"/>
</dbReference>
<feature type="compositionally biased region" description="Polar residues" evidence="1">
    <location>
        <begin position="521"/>
        <end position="532"/>
    </location>
</feature>
<evidence type="ECO:0000313" key="5">
    <source>
        <dbReference type="Proteomes" id="UP001583193"/>
    </source>
</evidence>
<dbReference type="InterPro" id="IPR050138">
    <property type="entry name" value="DHOase/Allantoinase_Hydrolase"/>
</dbReference>
<protein>
    <recommendedName>
        <fullName evidence="3">Amidohydrolase-related domain-containing protein</fullName>
    </recommendedName>
</protein>
<evidence type="ECO:0000313" key="4">
    <source>
        <dbReference type="EMBL" id="KAL1884655.1"/>
    </source>
</evidence>
<keyword evidence="2" id="KW-0812">Transmembrane</keyword>
<dbReference type="Gene3D" id="3.20.20.140">
    <property type="entry name" value="Metal-dependent hydrolases"/>
    <property type="match status" value="2"/>
</dbReference>
<dbReference type="InterPro" id="IPR011059">
    <property type="entry name" value="Metal-dep_hydrolase_composite"/>
</dbReference>
<comment type="caution">
    <text evidence="4">The sequence shown here is derived from an EMBL/GenBank/DDBJ whole genome shotgun (WGS) entry which is preliminary data.</text>
</comment>
<reference evidence="4 5" key="1">
    <citation type="journal article" date="2024" name="IMA Fungus">
        <title>IMA Genome - F19 : A genome assembly and annotation guide to empower mycologists, including annotated draft genome sequences of Ceratocystis pirilliformis, Diaporthe australafricana, Fusarium ophioides, Paecilomyces lecythidis, and Sporothrix stenoceras.</title>
        <authorList>
            <person name="Aylward J."/>
            <person name="Wilson A.M."/>
            <person name="Visagie C.M."/>
            <person name="Spraker J."/>
            <person name="Barnes I."/>
            <person name="Buitendag C."/>
            <person name="Ceriani C."/>
            <person name="Del Mar Angel L."/>
            <person name="du Plessis D."/>
            <person name="Fuchs T."/>
            <person name="Gasser K."/>
            <person name="Kramer D."/>
            <person name="Li W."/>
            <person name="Munsamy K."/>
            <person name="Piso A."/>
            <person name="Price J.L."/>
            <person name="Sonnekus B."/>
            <person name="Thomas C."/>
            <person name="van der Nest A."/>
            <person name="van Dijk A."/>
            <person name="van Heerden A."/>
            <person name="van Vuuren N."/>
            <person name="Yilmaz N."/>
            <person name="Duong T.A."/>
            <person name="van der Merwe N.A."/>
            <person name="Wingfield M.J."/>
            <person name="Wingfield B.D."/>
        </authorList>
    </citation>
    <scope>NUCLEOTIDE SEQUENCE [LARGE SCALE GENOMIC DNA]</scope>
    <source>
        <strain evidence="4 5">CMW 18167</strain>
    </source>
</reference>
<feature type="region of interest" description="Disordered" evidence="1">
    <location>
        <begin position="521"/>
        <end position="545"/>
    </location>
</feature>
<keyword evidence="2" id="KW-0472">Membrane</keyword>
<evidence type="ECO:0000259" key="3">
    <source>
        <dbReference type="Pfam" id="PF01979"/>
    </source>
</evidence>
<feature type="transmembrane region" description="Helical" evidence="2">
    <location>
        <begin position="20"/>
        <end position="37"/>
    </location>
</feature>
<sequence length="941" mass="101866">MGIPDIPVRLPHKALRSRLLFPYLLLLAVIFLYWRALGTHRIIELINSSSQVSRVDWNALEAGLNRCAELTAPPAQYSFPVPADRENPRWSALGGQSKPVLLRNATLFDGDLFQESVDIVFERGVIRTITTTSDASSIEGAIVQDLNGLVVTPGLVDMHSHHLVGGWPSFRATNDINEIHPSTGPLTPFVRALDSIKAYDPATTVIASGGVTSSLILPGSANIMGGEAVIVKNFLRAGDHGEENVEELLLEHGIPKDKRRRYMKMACGENPRRVYGHTRMGNAWILREHFARAKELRDKQDAWCLSAAAARERGDPAVISSLVAPGPDGHRGLPEELELDSTVGILRGQVGVNIHCYEPEDMEDMILHSEEFRFRIQAFHHSLSSWKIPELIKASGQNITVATFADFGLYKVEGYESNLRAGKILHEHGVPVAYKSDHVGEDTNAKYLLSQAATAHSFGLPELAALRSVTSVPAKSLGVDHRIGYARPGYDADLVIWDSHPLSVGATPLQVYIDGRPTLSTDKLQSAQSNPRSLEGPKIRPEPPKEANQLCSRIENSRNVLITGIRKSYLTLSQEKTSSEGLVVAINSGKITCLGRYDECVSTTSQNSNVIALQNGHILPGLTAFSTTLGLLEIPSEKSTSDGSVSPKVNPLDAENVVYAKYGIHPEGRAFDRARIGGVTRAVTAPIPDGFLSGVSVGIKTGLNKSILDGAIFQDDVALHFVVGQESKGPEQAPTVSTAVARLREILFENKGKDTIYGKAANGEVPVVVHSQNKHDILQLVKLKRDHGAVKLVIYGASEAPAVAKELAAADIPLIFTAAHGAPDTWEKKDALAGPPLTESPVKVLSEANVTFGLAFPPESDWHLHSLGIEASWAAKDAGLSPETAVNLVSRNIERILDIPVDEKSRDFVIYEGNPLQYGASVVLSVDGDDGSISTCWPESQ</sequence>
<dbReference type="InterPro" id="IPR032466">
    <property type="entry name" value="Metal_Hydrolase"/>
</dbReference>
<name>A0ABR3Y9L0_9EURO</name>
<dbReference type="Proteomes" id="UP001583193">
    <property type="component" value="Unassembled WGS sequence"/>
</dbReference>
<keyword evidence="5" id="KW-1185">Reference proteome</keyword>
<keyword evidence="2" id="KW-1133">Transmembrane helix</keyword>
<dbReference type="PANTHER" id="PTHR43668:SF5">
    <property type="entry name" value="AMIDOHYDROLASE 3 DOMAIN-CONTAINING PROTEIN"/>
    <property type="match status" value="1"/>
</dbReference>
<dbReference type="SUPFAM" id="SSF51556">
    <property type="entry name" value="Metallo-dependent hydrolases"/>
    <property type="match status" value="2"/>
</dbReference>
<accession>A0ABR3Y9L0</accession>
<dbReference type="Pfam" id="PF01979">
    <property type="entry name" value="Amidohydro_1"/>
    <property type="match status" value="1"/>
</dbReference>
<feature type="domain" description="Amidohydrolase-related" evidence="3">
    <location>
        <begin position="417"/>
        <end position="515"/>
    </location>
</feature>